<organism evidence="1 2">
    <name type="scientific">Portunus trituberculatus</name>
    <name type="common">Swimming crab</name>
    <name type="synonym">Neptunus trituberculatus</name>
    <dbReference type="NCBI Taxonomy" id="210409"/>
    <lineage>
        <taxon>Eukaryota</taxon>
        <taxon>Metazoa</taxon>
        <taxon>Ecdysozoa</taxon>
        <taxon>Arthropoda</taxon>
        <taxon>Crustacea</taxon>
        <taxon>Multicrustacea</taxon>
        <taxon>Malacostraca</taxon>
        <taxon>Eumalacostraca</taxon>
        <taxon>Eucarida</taxon>
        <taxon>Decapoda</taxon>
        <taxon>Pleocyemata</taxon>
        <taxon>Brachyura</taxon>
        <taxon>Eubrachyura</taxon>
        <taxon>Portunoidea</taxon>
        <taxon>Portunidae</taxon>
        <taxon>Portuninae</taxon>
        <taxon>Portunus</taxon>
    </lineage>
</organism>
<protein>
    <submittedName>
        <fullName evidence="1">Uncharacterized protein</fullName>
    </submittedName>
</protein>
<proteinExistence type="predicted"/>
<sequence length="44" mass="5101">METDHYEPHSNLIIYTHLNTHTKKTLPRLASTNMTGQYLAPMET</sequence>
<evidence type="ECO:0000313" key="2">
    <source>
        <dbReference type="Proteomes" id="UP000324222"/>
    </source>
</evidence>
<dbReference type="EMBL" id="VSRR010000040">
    <property type="protein sequence ID" value="MPC08684.1"/>
    <property type="molecule type" value="Genomic_DNA"/>
</dbReference>
<dbReference type="Proteomes" id="UP000324222">
    <property type="component" value="Unassembled WGS sequence"/>
</dbReference>
<keyword evidence="2" id="KW-1185">Reference proteome</keyword>
<reference evidence="1 2" key="1">
    <citation type="submission" date="2019-05" db="EMBL/GenBank/DDBJ databases">
        <title>Another draft genome of Portunus trituberculatus and its Hox gene families provides insights of decapod evolution.</title>
        <authorList>
            <person name="Jeong J.-H."/>
            <person name="Song I."/>
            <person name="Kim S."/>
            <person name="Choi T."/>
            <person name="Kim D."/>
            <person name="Ryu S."/>
            <person name="Kim W."/>
        </authorList>
    </citation>
    <scope>NUCLEOTIDE SEQUENCE [LARGE SCALE GENOMIC DNA]</scope>
    <source>
        <tissue evidence="1">Muscle</tissue>
    </source>
</reference>
<dbReference type="AlphaFoldDB" id="A0A5B7CIZ9"/>
<evidence type="ECO:0000313" key="1">
    <source>
        <dbReference type="EMBL" id="MPC08684.1"/>
    </source>
</evidence>
<accession>A0A5B7CIZ9</accession>
<name>A0A5B7CIZ9_PORTR</name>
<gene>
    <name evidence="1" type="ORF">E2C01_001276</name>
</gene>
<comment type="caution">
    <text evidence="1">The sequence shown here is derived from an EMBL/GenBank/DDBJ whole genome shotgun (WGS) entry which is preliminary data.</text>
</comment>